<evidence type="ECO:0000313" key="3">
    <source>
        <dbReference type="Proteomes" id="UP000002508"/>
    </source>
</evidence>
<dbReference type="EMBL" id="CP001337">
    <property type="protein sequence ID" value="ACL26309.1"/>
    <property type="molecule type" value="Genomic_DNA"/>
</dbReference>
<sequence>MAWYTDLVMDCQMMKMMIRLRIWPILLGILLALATRDTLLAQPQWIEQRTTYFHIIYTPSDALIADQYAAIIDSIYEELSTFFALRPTPPLMLRLYPTSSDYFAANPTARQVPGVIAHADFRRREVVVIVERARLQSETAQINNLRHELTHIFAAELSDGRLNVGLQEGIAQYMELPDRDDKFAILRALTQQGGLWPWSTLDDRNAIYGQPDLSYPQTWSIVTFLIERDGFDQFRQLLVTIGRSSGYRSAMATVYGVSATTLEAEWRAWLPGFLQIEAPSASIAALDLSSVQQLLTAGDYEGALREIEQLSAIADPAAQSKLTELQTKAEAGQRANRLAEAARTALLKGEYDQADRLIGQAEQAYAEIGDRRQETVLAEYRRRVARGLHASETLRQANEQARRFDWIGAQTSADAAAQEFAALGDEVRRDNALALRRTLNEQQRTLAAALLFLGAAGLAIRQISRQLWPTTEPW</sequence>
<reference evidence="2" key="1">
    <citation type="submission" date="2008-12" db="EMBL/GenBank/DDBJ databases">
        <title>Complete sequence of Chloroflexus aggregans DSM 9485.</title>
        <authorList>
            <consortium name="US DOE Joint Genome Institute"/>
            <person name="Lucas S."/>
            <person name="Copeland A."/>
            <person name="Lapidus A."/>
            <person name="Glavina del Rio T."/>
            <person name="Dalin E."/>
            <person name="Tice H."/>
            <person name="Pitluck S."/>
            <person name="Foster B."/>
            <person name="Larimer F."/>
            <person name="Land M."/>
            <person name="Hauser L."/>
            <person name="Kyrpides N."/>
            <person name="Mikhailova N."/>
            <person name="Bryant D."/>
            <person name="Richardson P."/>
        </authorList>
    </citation>
    <scope>NUCLEOTIDE SEQUENCE</scope>
    <source>
        <strain evidence="2">DSM 9485</strain>
    </source>
</reference>
<dbReference type="Proteomes" id="UP000002508">
    <property type="component" value="Chromosome"/>
</dbReference>
<dbReference type="KEGG" id="cag:Cagg_3469"/>
<proteinExistence type="predicted"/>
<evidence type="ECO:0000313" key="2">
    <source>
        <dbReference type="EMBL" id="ACL26309.1"/>
    </source>
</evidence>
<evidence type="ECO:0000259" key="1">
    <source>
        <dbReference type="Pfam" id="PF13485"/>
    </source>
</evidence>
<feature type="domain" description="Peptidase MA-like" evidence="1">
    <location>
        <begin position="85"/>
        <end position="270"/>
    </location>
</feature>
<dbReference type="STRING" id="326427.Cagg_3469"/>
<accession>B8G934</accession>
<organism evidence="2 3">
    <name type="scientific">Chloroflexus aggregans (strain MD-66 / DSM 9485)</name>
    <dbReference type="NCBI Taxonomy" id="326427"/>
    <lineage>
        <taxon>Bacteria</taxon>
        <taxon>Bacillati</taxon>
        <taxon>Chloroflexota</taxon>
        <taxon>Chloroflexia</taxon>
        <taxon>Chloroflexales</taxon>
        <taxon>Chloroflexineae</taxon>
        <taxon>Chloroflexaceae</taxon>
        <taxon>Chloroflexus</taxon>
    </lineage>
</organism>
<name>B8G934_CHLAD</name>
<keyword evidence="3" id="KW-1185">Reference proteome</keyword>
<dbReference type="AlphaFoldDB" id="B8G934"/>
<dbReference type="HOGENOM" id="CLU_579870_0_0_0"/>
<dbReference type="Pfam" id="PF13485">
    <property type="entry name" value="Peptidase_MA_2"/>
    <property type="match status" value="1"/>
</dbReference>
<dbReference type="InterPro" id="IPR039568">
    <property type="entry name" value="Peptidase_MA-like_dom"/>
</dbReference>
<protein>
    <recommendedName>
        <fullName evidence="1">Peptidase MA-like domain-containing protein</fullName>
    </recommendedName>
</protein>
<dbReference type="eggNOG" id="ENOG5033Q65">
    <property type="taxonomic scope" value="Bacteria"/>
</dbReference>
<gene>
    <name evidence="2" type="ordered locus">Cagg_3469</name>
</gene>